<evidence type="ECO:0000313" key="2">
    <source>
        <dbReference type="EMBL" id="TSE19394.1"/>
    </source>
</evidence>
<evidence type="ECO:0000313" key="3">
    <source>
        <dbReference type="Proteomes" id="UP000315736"/>
    </source>
</evidence>
<dbReference type="Pfam" id="PF13098">
    <property type="entry name" value="Thioredoxin_2"/>
    <property type="match status" value="1"/>
</dbReference>
<dbReference type="SUPFAM" id="SSF52833">
    <property type="entry name" value="Thioredoxin-like"/>
    <property type="match status" value="1"/>
</dbReference>
<dbReference type="Proteomes" id="UP000315736">
    <property type="component" value="Unassembled WGS sequence"/>
</dbReference>
<dbReference type="InterPro" id="IPR012336">
    <property type="entry name" value="Thioredoxin-like_fold"/>
</dbReference>
<dbReference type="RefSeq" id="WP_246100618.1">
    <property type="nucleotide sequence ID" value="NZ_VJNB01000007.1"/>
</dbReference>
<keyword evidence="3" id="KW-1185">Reference proteome</keyword>
<dbReference type="EMBL" id="VJNB01000007">
    <property type="protein sequence ID" value="TSE19394.1"/>
    <property type="molecule type" value="Genomic_DNA"/>
</dbReference>
<comment type="caution">
    <text evidence="2">The sequence shown here is derived from an EMBL/GenBank/DDBJ whole genome shotgun (WGS) entry which is preliminary data.</text>
</comment>
<name>A0A554W751_9BURK</name>
<dbReference type="Gene3D" id="3.40.30.10">
    <property type="entry name" value="Glutaredoxin"/>
    <property type="match status" value="1"/>
</dbReference>
<accession>A0A554W751</accession>
<reference evidence="2 3" key="1">
    <citation type="submission" date="2019-07" db="EMBL/GenBank/DDBJ databases">
        <title>Tepidimonas alkaliphilus YIM 72238 draft genome.</title>
        <authorList>
            <person name="Da Costa M.S."/>
            <person name="Froufe H.J.C."/>
            <person name="Egas C."/>
            <person name="Albuquerque L."/>
        </authorList>
    </citation>
    <scope>NUCLEOTIDE SEQUENCE [LARGE SCALE GENOMIC DNA]</scope>
    <source>
        <strain evidence="2 3">YIM 72238</strain>
    </source>
</reference>
<evidence type="ECO:0000259" key="1">
    <source>
        <dbReference type="Pfam" id="PF13098"/>
    </source>
</evidence>
<protein>
    <recommendedName>
        <fullName evidence="1">Thioredoxin-like fold domain-containing protein</fullName>
    </recommendedName>
</protein>
<dbReference type="AlphaFoldDB" id="A0A554W751"/>
<organism evidence="2 3">
    <name type="scientific">Tepidimonas alkaliphilus</name>
    <dbReference type="NCBI Taxonomy" id="2588942"/>
    <lineage>
        <taxon>Bacteria</taxon>
        <taxon>Pseudomonadati</taxon>
        <taxon>Pseudomonadota</taxon>
        <taxon>Betaproteobacteria</taxon>
        <taxon>Burkholderiales</taxon>
        <taxon>Tepidimonas</taxon>
    </lineage>
</organism>
<feature type="domain" description="Thioredoxin-like fold" evidence="1">
    <location>
        <begin position="38"/>
        <end position="130"/>
    </location>
</feature>
<sequence>MVSHPNLKRVDFSIMASTAPLDDQLPVPSSLPQAAQAAAARGEPLVVMVTLRGCAFCDVVRRHHLLPMLRRGEVQAVQIDMLDRSTPLETFGARRTTGYEQARAWRVTVAPTLLFLDAQGRELAERMEGMGLADFYGPYLEERLQQARQRLARRS</sequence>
<proteinExistence type="predicted"/>
<gene>
    <name evidence="2" type="ORF">Talka_01483</name>
</gene>
<dbReference type="InterPro" id="IPR036249">
    <property type="entry name" value="Thioredoxin-like_sf"/>
</dbReference>